<sequence length="198" mass="21498">MTRKPADFSLSNVMLHLWTCIACYAILYSMLFNIGLIEICVQESKMKRNIHAFAGAVAFLTILGFWGMTVVSELFGSDQTIATVKGGILQGMFVLIPAMVIVGGSGMSMGRKRRDAPAVAKEKRMPLIAANGLLILLPAAFYLASKSAAGEFDAGFYTVQGLELIFGALNIGMMSLNIRDGLVMTGRLKRRKQAEKPL</sequence>
<feature type="transmembrane region" description="Helical" evidence="1">
    <location>
        <begin position="88"/>
        <end position="107"/>
    </location>
</feature>
<protein>
    <recommendedName>
        <fullName evidence="4">Lipoprotein</fullName>
    </recommendedName>
</protein>
<organism evidence="2 3">
    <name type="scientific">Kiloniella laminariae</name>
    <dbReference type="NCBI Taxonomy" id="454162"/>
    <lineage>
        <taxon>Bacteria</taxon>
        <taxon>Pseudomonadati</taxon>
        <taxon>Pseudomonadota</taxon>
        <taxon>Alphaproteobacteria</taxon>
        <taxon>Rhodospirillales</taxon>
        <taxon>Kiloniellaceae</taxon>
        <taxon>Kiloniella</taxon>
    </lineage>
</organism>
<name>A0ABT4LJT6_9PROT</name>
<gene>
    <name evidence="2" type="ORF">O4H49_11170</name>
</gene>
<dbReference type="EMBL" id="JAPWGY010000003">
    <property type="protein sequence ID" value="MCZ4281342.1"/>
    <property type="molecule type" value="Genomic_DNA"/>
</dbReference>
<evidence type="ECO:0000256" key="1">
    <source>
        <dbReference type="SAM" id="Phobius"/>
    </source>
</evidence>
<dbReference type="Proteomes" id="UP001069802">
    <property type="component" value="Unassembled WGS sequence"/>
</dbReference>
<evidence type="ECO:0000313" key="3">
    <source>
        <dbReference type="Proteomes" id="UP001069802"/>
    </source>
</evidence>
<accession>A0ABT4LJT6</accession>
<feature type="transmembrane region" description="Helical" evidence="1">
    <location>
        <begin position="15"/>
        <end position="37"/>
    </location>
</feature>
<keyword evidence="1" id="KW-1133">Transmembrane helix</keyword>
<keyword evidence="3" id="KW-1185">Reference proteome</keyword>
<proteinExistence type="predicted"/>
<feature type="transmembrane region" description="Helical" evidence="1">
    <location>
        <begin position="164"/>
        <end position="182"/>
    </location>
</feature>
<evidence type="ECO:0008006" key="4">
    <source>
        <dbReference type="Google" id="ProtNLM"/>
    </source>
</evidence>
<feature type="transmembrane region" description="Helical" evidence="1">
    <location>
        <begin position="49"/>
        <end position="68"/>
    </location>
</feature>
<reference evidence="2" key="1">
    <citation type="submission" date="2022-12" db="EMBL/GenBank/DDBJ databases">
        <title>Bacterial isolates from different developmental stages of Nematostella vectensis.</title>
        <authorList>
            <person name="Fraune S."/>
        </authorList>
    </citation>
    <scope>NUCLEOTIDE SEQUENCE</scope>
    <source>
        <strain evidence="2">G21630-S1</strain>
    </source>
</reference>
<keyword evidence="1" id="KW-0812">Transmembrane</keyword>
<comment type="caution">
    <text evidence="2">The sequence shown here is derived from an EMBL/GenBank/DDBJ whole genome shotgun (WGS) entry which is preliminary data.</text>
</comment>
<keyword evidence="1" id="KW-0472">Membrane</keyword>
<dbReference type="RefSeq" id="WP_269423501.1">
    <property type="nucleotide sequence ID" value="NZ_JAPWGY010000003.1"/>
</dbReference>
<feature type="transmembrane region" description="Helical" evidence="1">
    <location>
        <begin position="127"/>
        <end position="144"/>
    </location>
</feature>
<evidence type="ECO:0000313" key="2">
    <source>
        <dbReference type="EMBL" id="MCZ4281342.1"/>
    </source>
</evidence>